<reference evidence="2 3" key="1">
    <citation type="submission" date="2020-08" db="EMBL/GenBank/DDBJ databases">
        <title>Streptomyces sp. PSKA01 genome sequencing and assembly.</title>
        <authorList>
            <person name="Mandal S."/>
            <person name="Maiti P.K."/>
            <person name="Das P."/>
        </authorList>
    </citation>
    <scope>NUCLEOTIDE SEQUENCE [LARGE SCALE GENOMIC DNA]</scope>
    <source>
        <strain evidence="2 3">PSKA01</strain>
    </source>
</reference>
<dbReference type="RefSeq" id="WP_186283067.1">
    <property type="nucleotide sequence ID" value="NZ_JACMSF010000015.1"/>
</dbReference>
<dbReference type="EMBL" id="JACMSF010000015">
    <property type="protein sequence ID" value="MBC2903180.1"/>
    <property type="molecule type" value="Genomic_DNA"/>
</dbReference>
<sequence length="316" mass="34420">MNDQPHTAIDFDGCNRKCRRAGAHTLVWGECEHATEPEPTVSLSRVYKATDGLPAIGFDTYTVPQLAELIEPALRTIKIHLGPNARVLLERGETVGLSVGEYASLALAAADAVVHRNDPNAAPVAVPVSAVPDTLRDRIAEALWPLTDWDGDRLNAERAADSVLAVLPPPADRAAVLREAADDLTDAFGDPMAKHIGALGASHLRRRAREIEAGREALRRLAAEVPQPEPAAGVRQPDTETPTPAEDPARIDRLRPEFTDHASVESIDAQLQRARSQERRWHLRVEWLISLRQVRVAQKERGEWPAAGAGQDGAQT</sequence>
<dbReference type="Proteomes" id="UP000584670">
    <property type="component" value="Unassembled WGS sequence"/>
</dbReference>
<keyword evidence="3" id="KW-1185">Reference proteome</keyword>
<gene>
    <name evidence="2" type="ORF">H4N64_16495</name>
</gene>
<proteinExistence type="predicted"/>
<protein>
    <submittedName>
        <fullName evidence="2">Uncharacterized protein</fullName>
    </submittedName>
</protein>
<name>A0A7X1J2U9_9ACTN</name>
<comment type="caution">
    <text evidence="2">The sequence shown here is derived from an EMBL/GenBank/DDBJ whole genome shotgun (WGS) entry which is preliminary data.</text>
</comment>
<organism evidence="2 3">
    <name type="scientific">Streptomyces cupreus</name>
    <dbReference type="NCBI Taxonomy" id="2759956"/>
    <lineage>
        <taxon>Bacteria</taxon>
        <taxon>Bacillati</taxon>
        <taxon>Actinomycetota</taxon>
        <taxon>Actinomycetes</taxon>
        <taxon>Kitasatosporales</taxon>
        <taxon>Streptomycetaceae</taxon>
        <taxon>Streptomyces</taxon>
    </lineage>
</organism>
<accession>A0A7X1J2U9</accession>
<evidence type="ECO:0000313" key="2">
    <source>
        <dbReference type="EMBL" id="MBC2903180.1"/>
    </source>
</evidence>
<evidence type="ECO:0000256" key="1">
    <source>
        <dbReference type="SAM" id="MobiDB-lite"/>
    </source>
</evidence>
<dbReference type="AlphaFoldDB" id="A0A7X1J2U9"/>
<feature type="region of interest" description="Disordered" evidence="1">
    <location>
        <begin position="221"/>
        <end position="248"/>
    </location>
</feature>
<evidence type="ECO:0000313" key="3">
    <source>
        <dbReference type="Proteomes" id="UP000584670"/>
    </source>
</evidence>